<dbReference type="Proteomes" id="UP000266723">
    <property type="component" value="Unassembled WGS sequence"/>
</dbReference>
<keyword evidence="4" id="KW-1185">Reference proteome</keyword>
<evidence type="ECO:0000313" key="4">
    <source>
        <dbReference type="Proteomes" id="UP000266723"/>
    </source>
</evidence>
<dbReference type="InterPro" id="IPR025836">
    <property type="entry name" value="Zn_knuckle_CX2CX4HX4C"/>
</dbReference>
<evidence type="ECO:0000313" key="3">
    <source>
        <dbReference type="EMBL" id="KAF3520574.1"/>
    </source>
</evidence>
<evidence type="ECO:0008006" key="5">
    <source>
        <dbReference type="Google" id="ProtNLM"/>
    </source>
</evidence>
<evidence type="ECO:0000259" key="1">
    <source>
        <dbReference type="Pfam" id="PF14111"/>
    </source>
</evidence>
<comment type="caution">
    <text evidence="3">The sequence shown here is derived from an EMBL/GenBank/DDBJ whole genome shotgun (WGS) entry which is preliminary data.</text>
</comment>
<accession>A0ABQ7B2Z3</accession>
<sequence length="474" mass="55110">MGPLYRAKSTHMVDLKGKGILYEDDDEPIKLSDQDDSEVINEYRMSLIRKHHITTNDLGNGKFLFNFTTEEDLMLVLQKGPFHYNYCMFVLVRWEPIVHDDYPWVVPYWVQLIGMPLHLWTVKNMMNIGSRIGHVNEDTIDLIEGRMRIDVDSRRPLKFKRKVESSEREEVTIEIKYDMLFKHCTTCGLMSHEKGYCPTLDTNRPQSLTERGDVFARVQLPLEQFGRQPLLRDYRNRELEANRQPLLRDNRSTDADTWLPTDQGRQDYNARHFVVDTYQSRSRGPIHRNDSHSDRIIGRRDEKHNNNRYGSSRYGTWTYDRKEHLSWRDKSHNKARENDMGTDQVRNGTSTSREAVLYDHTSNKNYTPKTDEVAPQSGGPSGYKRLASAIVTLSRQPPSKEDNITIRDKSVALSLTFSPQVPDNKVGNDQIIGALNDMEIMDPNADAMMDYDVQDNDLLGEDFMDVELQKDEVK</sequence>
<proteinExistence type="predicted"/>
<organism evidence="3 4">
    <name type="scientific">Brassica cretica</name>
    <name type="common">Mustard</name>
    <dbReference type="NCBI Taxonomy" id="69181"/>
    <lineage>
        <taxon>Eukaryota</taxon>
        <taxon>Viridiplantae</taxon>
        <taxon>Streptophyta</taxon>
        <taxon>Embryophyta</taxon>
        <taxon>Tracheophyta</taxon>
        <taxon>Spermatophyta</taxon>
        <taxon>Magnoliopsida</taxon>
        <taxon>eudicotyledons</taxon>
        <taxon>Gunneridae</taxon>
        <taxon>Pentapetalae</taxon>
        <taxon>rosids</taxon>
        <taxon>malvids</taxon>
        <taxon>Brassicales</taxon>
        <taxon>Brassicaceae</taxon>
        <taxon>Brassiceae</taxon>
        <taxon>Brassica</taxon>
    </lineage>
</organism>
<protein>
    <recommendedName>
        <fullName evidence="5">DUF4283 domain-containing protein</fullName>
    </recommendedName>
</protein>
<reference evidence="3 4" key="1">
    <citation type="journal article" date="2020" name="BMC Genomics">
        <title>Intraspecific diversification of the crop wild relative Brassica cretica Lam. using demographic model selection.</title>
        <authorList>
            <person name="Kioukis A."/>
            <person name="Michalopoulou V.A."/>
            <person name="Briers L."/>
            <person name="Pirintsos S."/>
            <person name="Studholme D.J."/>
            <person name="Pavlidis P."/>
            <person name="Sarris P.F."/>
        </authorList>
    </citation>
    <scope>NUCLEOTIDE SEQUENCE [LARGE SCALE GENOMIC DNA]</scope>
    <source>
        <strain evidence="4">cv. PFS-1207/04</strain>
    </source>
</reference>
<evidence type="ECO:0000259" key="2">
    <source>
        <dbReference type="Pfam" id="PF14392"/>
    </source>
</evidence>
<dbReference type="InterPro" id="IPR040256">
    <property type="entry name" value="At4g02000-like"/>
</dbReference>
<feature type="domain" description="Zinc knuckle CX2CX4HX4C" evidence="2">
    <location>
        <begin position="151"/>
        <end position="198"/>
    </location>
</feature>
<dbReference type="PANTHER" id="PTHR31286">
    <property type="entry name" value="GLYCINE-RICH CELL WALL STRUCTURAL PROTEIN 1.8-LIKE"/>
    <property type="match status" value="1"/>
</dbReference>
<dbReference type="InterPro" id="IPR025558">
    <property type="entry name" value="DUF4283"/>
</dbReference>
<dbReference type="EMBL" id="QGKV02001556">
    <property type="protein sequence ID" value="KAF3520574.1"/>
    <property type="molecule type" value="Genomic_DNA"/>
</dbReference>
<gene>
    <name evidence="3" type="ORF">DY000_02060293</name>
</gene>
<name>A0ABQ7B2Z3_BRACR</name>
<dbReference type="Pfam" id="PF14111">
    <property type="entry name" value="DUF4283"/>
    <property type="match status" value="1"/>
</dbReference>
<dbReference type="PANTHER" id="PTHR31286:SF162">
    <property type="entry name" value="DUF4283 DOMAIN-CONTAINING PROTEIN-RELATED"/>
    <property type="match status" value="1"/>
</dbReference>
<feature type="domain" description="DUF4283" evidence="1">
    <location>
        <begin position="50"/>
        <end position="96"/>
    </location>
</feature>
<dbReference type="Pfam" id="PF14392">
    <property type="entry name" value="zf-CCHC_4"/>
    <property type="match status" value="1"/>
</dbReference>